<gene>
    <name evidence="4" type="ORF">PBV87_01095</name>
</gene>
<dbReference type="InterPro" id="IPR024084">
    <property type="entry name" value="IsoPropMal-DH-like_dom"/>
</dbReference>
<dbReference type="GO" id="GO:0004449">
    <property type="term" value="F:isocitrate dehydrogenase (NAD+) activity"/>
    <property type="evidence" value="ECO:0007669"/>
    <property type="project" value="TreeGrafter"/>
</dbReference>
<protein>
    <submittedName>
        <fullName evidence="4">Isocitrate/isopropylmalate family dehydrogenase</fullName>
    </submittedName>
</protein>
<dbReference type="Gene3D" id="3.40.718.10">
    <property type="entry name" value="Isopropylmalate Dehydrogenase"/>
    <property type="match status" value="1"/>
</dbReference>
<evidence type="ECO:0000256" key="2">
    <source>
        <dbReference type="ARBA" id="ARBA00023002"/>
    </source>
</evidence>
<dbReference type="AlphaFoldDB" id="A0AA42DJI2"/>
<dbReference type="SMART" id="SM01329">
    <property type="entry name" value="Iso_dh"/>
    <property type="match status" value="1"/>
</dbReference>
<accession>A0AA42DJI2</accession>
<feature type="domain" description="Isopropylmalate dehydrogenase-like" evidence="3">
    <location>
        <begin position="41"/>
        <end position="374"/>
    </location>
</feature>
<dbReference type="EMBL" id="JAQIFT010000007">
    <property type="protein sequence ID" value="MDA3730110.1"/>
    <property type="molecule type" value="Genomic_DNA"/>
</dbReference>
<dbReference type="Proteomes" id="UP001169242">
    <property type="component" value="Unassembled WGS sequence"/>
</dbReference>
<evidence type="ECO:0000259" key="3">
    <source>
        <dbReference type="SMART" id="SM01329"/>
    </source>
</evidence>
<dbReference type="GO" id="GO:0006099">
    <property type="term" value="P:tricarboxylic acid cycle"/>
    <property type="evidence" value="ECO:0007669"/>
    <property type="project" value="TreeGrafter"/>
</dbReference>
<comment type="caution">
    <text evidence="4">The sequence shown here is derived from an EMBL/GenBank/DDBJ whole genome shotgun (WGS) entry which is preliminary data.</text>
</comment>
<dbReference type="PANTHER" id="PTHR11835:SF34">
    <property type="entry name" value="ISOCITRATE DEHYDROGENASE [NAD] SUBUNIT ALPHA, MITOCHONDRIAL"/>
    <property type="match status" value="1"/>
</dbReference>
<dbReference type="RefSeq" id="WP_053985795.1">
    <property type="nucleotide sequence ID" value="NZ_JAQIFT010000007.1"/>
</dbReference>
<comment type="similarity">
    <text evidence="1">Belongs to the isocitrate and isopropylmalate dehydrogenases family.</text>
</comment>
<keyword evidence="2" id="KW-0560">Oxidoreductase</keyword>
<organism evidence="4 5">
    <name type="scientific">Holtiella tumoricola</name>
    <dbReference type="NCBI Taxonomy" id="3018743"/>
    <lineage>
        <taxon>Bacteria</taxon>
        <taxon>Bacillati</taxon>
        <taxon>Bacillota</taxon>
        <taxon>Clostridia</taxon>
        <taxon>Lachnospirales</taxon>
        <taxon>Cellulosilyticaceae</taxon>
        <taxon>Holtiella</taxon>
    </lineage>
</organism>
<evidence type="ECO:0000313" key="5">
    <source>
        <dbReference type="Proteomes" id="UP001169242"/>
    </source>
</evidence>
<dbReference type="GO" id="GO:0006102">
    <property type="term" value="P:isocitrate metabolic process"/>
    <property type="evidence" value="ECO:0007669"/>
    <property type="project" value="TreeGrafter"/>
</dbReference>
<evidence type="ECO:0000256" key="1">
    <source>
        <dbReference type="ARBA" id="ARBA00007769"/>
    </source>
</evidence>
<name>A0AA42DJI2_9FIRM</name>
<evidence type="ECO:0000313" key="4">
    <source>
        <dbReference type="EMBL" id="MDA3730110.1"/>
    </source>
</evidence>
<dbReference type="Pfam" id="PF00180">
    <property type="entry name" value="Iso_dh"/>
    <property type="match status" value="1"/>
</dbReference>
<dbReference type="PANTHER" id="PTHR11835">
    <property type="entry name" value="DECARBOXYLATING DEHYDROGENASES-ISOCITRATE, ISOPROPYLMALATE, TARTRATE"/>
    <property type="match status" value="1"/>
</dbReference>
<sequence>MEKLQVASEHFAKIVEEQLARVERMKQDPGPVDYETMDKIIIGCCGGDGIGPAITAEAERVLKAVLKDEVESGKIEFRTIEGLTIENRIAVNKAIPDDVLEELKACDIILKGPTTTPSKGDGPNIESANVAMRRELDLFANVRPVSVPELGIDWTFYRENTEGEYVLGSRGIHIDEDVAFDFRVITTQGVKRIARAAFEFARKNGKKRVAIITKANILKKTDGKFLELCYEVAREYPEIEADDWFVDIISANLINEKVRSGFEVFVLPNLYGDIITDEAAQIQGGVGTAGSANVGNRYAMFEAIHGSAPRMVETGRAQYANPASMIKAAELLLRHIGYKDKADCVIRALNIANETVKLTGRSDGATGAEFADCVINNL</sequence>
<dbReference type="SUPFAM" id="SSF53659">
    <property type="entry name" value="Isocitrate/Isopropylmalate dehydrogenase-like"/>
    <property type="match status" value="1"/>
</dbReference>
<reference evidence="4" key="1">
    <citation type="journal article" date="2023" name="Int. J. Syst. Evol. Microbiol.">
        <title>&lt;i&gt;Holtiella tumoricola&lt;/i&gt; gen. nov. sp. nov., isolated from a human clinical sample.</title>
        <authorList>
            <person name="Allen-Vercoe E."/>
            <person name="Daigneault M.C."/>
            <person name="Vancuren S.J."/>
            <person name="Cochrane K."/>
            <person name="O'Neal L.L."/>
            <person name="Sankaranarayanan K."/>
            <person name="Lawson P.A."/>
        </authorList>
    </citation>
    <scope>NUCLEOTIDE SEQUENCE</scope>
    <source>
        <strain evidence="4">CC70A</strain>
    </source>
</reference>
<keyword evidence="5" id="KW-1185">Reference proteome</keyword>
<proteinExistence type="inferred from homology"/>